<keyword evidence="1" id="KW-0732">Signal</keyword>
<dbReference type="STRING" id="499555.BJL86_1406"/>
<dbReference type="Proteomes" id="UP000186104">
    <property type="component" value="Chromosome"/>
</dbReference>
<name>A0A173LKZ9_9ACTN</name>
<gene>
    <name evidence="2" type="ORF">BJL86_1406</name>
</gene>
<feature type="chain" id="PRO_5008008728" evidence="1">
    <location>
        <begin position="30"/>
        <end position="236"/>
    </location>
</feature>
<dbReference type="AlphaFoldDB" id="A0A173LKZ9"/>
<evidence type="ECO:0000256" key="1">
    <source>
        <dbReference type="SAM" id="SignalP"/>
    </source>
</evidence>
<accession>A0A173LKZ9</accession>
<organism evidence="2 3">
    <name type="scientific">Dietzia timorensis</name>
    <dbReference type="NCBI Taxonomy" id="499555"/>
    <lineage>
        <taxon>Bacteria</taxon>
        <taxon>Bacillati</taxon>
        <taxon>Actinomycetota</taxon>
        <taxon>Actinomycetes</taxon>
        <taxon>Mycobacteriales</taxon>
        <taxon>Dietziaceae</taxon>
        <taxon>Dietzia</taxon>
    </lineage>
</organism>
<feature type="signal peptide" evidence="1">
    <location>
        <begin position="1"/>
        <end position="29"/>
    </location>
</feature>
<dbReference type="OrthoDB" id="4772838at2"/>
<keyword evidence="3" id="KW-1185">Reference proteome</keyword>
<dbReference type="RefSeq" id="WP_156515252.1">
    <property type="nucleotide sequence ID" value="NZ_CP015961.1"/>
</dbReference>
<sequence>MTFIQRCRQVVASSLATAGIFAGSQFAIASASLPGADFSGRVVITDSTSMSVAVNPHQPTTNNVTGHITNNTTTQFNCAVPGLDNKTWPGQVTEAQIVKDSMDYYSRNIFQESGFTAPVVGAMGTGSLYNILPSQSAANSLGNATGTLQQIRTAQNAARVAGHTGDPRVGGNTTFNVGPGASVNWTAALGAPSSGSRTDFYAAAMFFCTSAGQSYVFAGYEPGTPSLDGIGRLSWS</sequence>
<evidence type="ECO:0000313" key="3">
    <source>
        <dbReference type="Proteomes" id="UP000186104"/>
    </source>
</evidence>
<evidence type="ECO:0000313" key="2">
    <source>
        <dbReference type="EMBL" id="ANI92188.1"/>
    </source>
</evidence>
<dbReference type="KEGG" id="dtm:BJL86_1406"/>
<reference evidence="2 3" key="1">
    <citation type="submission" date="2016-06" db="EMBL/GenBank/DDBJ databases">
        <title>Complete genome sequence of a saline-alkali tolerant type strain Dietzia timorensis ID05-A0528T.</title>
        <authorList>
            <person name="Wu X."/>
        </authorList>
    </citation>
    <scope>NUCLEOTIDE SEQUENCE [LARGE SCALE GENOMIC DNA]</scope>
    <source>
        <strain evidence="2 3">ID05-A0528</strain>
    </source>
</reference>
<dbReference type="EMBL" id="CP015961">
    <property type="protein sequence ID" value="ANI92188.1"/>
    <property type="molecule type" value="Genomic_DNA"/>
</dbReference>
<protein>
    <submittedName>
        <fullName evidence="2">Uncharacterized protein</fullName>
    </submittedName>
</protein>
<proteinExistence type="predicted"/>